<organism evidence="1 2">
    <name type="scientific">Citrus x changshan-huyou</name>
    <dbReference type="NCBI Taxonomy" id="2935761"/>
    <lineage>
        <taxon>Eukaryota</taxon>
        <taxon>Viridiplantae</taxon>
        <taxon>Streptophyta</taxon>
        <taxon>Embryophyta</taxon>
        <taxon>Tracheophyta</taxon>
        <taxon>Spermatophyta</taxon>
        <taxon>Magnoliopsida</taxon>
        <taxon>eudicotyledons</taxon>
        <taxon>Gunneridae</taxon>
        <taxon>Pentapetalae</taxon>
        <taxon>rosids</taxon>
        <taxon>malvids</taxon>
        <taxon>Sapindales</taxon>
        <taxon>Rutaceae</taxon>
        <taxon>Aurantioideae</taxon>
        <taxon>Citrus</taxon>
    </lineage>
</organism>
<comment type="caution">
    <text evidence="1">The sequence shown here is derived from an EMBL/GenBank/DDBJ whole genome shotgun (WGS) entry which is preliminary data.</text>
</comment>
<protein>
    <submittedName>
        <fullName evidence="1">Uncharacterized protein</fullName>
    </submittedName>
</protein>
<evidence type="ECO:0000313" key="2">
    <source>
        <dbReference type="Proteomes" id="UP001428341"/>
    </source>
</evidence>
<sequence>MGALLWVCRPITARTGNSGSEIHVAHMHGAGGMHKIDRHVAPSDSDLCPNWSGSQSARLISARHSSLLQPILQLQQPPAHATLAENNGVAN</sequence>
<reference evidence="1 2" key="1">
    <citation type="submission" date="2024-05" db="EMBL/GenBank/DDBJ databases">
        <title>Haplotype-resolved chromosome-level genome assembly of Huyou (Citrus changshanensis).</title>
        <authorList>
            <person name="Miao C."/>
            <person name="Chen W."/>
            <person name="Wu Y."/>
            <person name="Wang L."/>
            <person name="Zhao S."/>
            <person name="Grierson D."/>
            <person name="Xu C."/>
            <person name="Chen K."/>
        </authorList>
    </citation>
    <scope>NUCLEOTIDE SEQUENCE [LARGE SCALE GENOMIC DNA]</scope>
    <source>
        <strain evidence="1">01-14</strain>
        <tissue evidence="1">Leaf</tissue>
    </source>
</reference>
<accession>A0AAP0LL50</accession>
<dbReference type="AlphaFoldDB" id="A0AAP0LL50"/>
<gene>
    <name evidence="1" type="ORF">WN944_028050</name>
</gene>
<name>A0AAP0LL50_9ROSI</name>
<proteinExistence type="predicted"/>
<evidence type="ECO:0000313" key="1">
    <source>
        <dbReference type="EMBL" id="KAK9176037.1"/>
    </source>
</evidence>
<dbReference type="Proteomes" id="UP001428341">
    <property type="component" value="Unassembled WGS sequence"/>
</dbReference>
<keyword evidence="2" id="KW-1185">Reference proteome</keyword>
<dbReference type="EMBL" id="JBCGBO010000025">
    <property type="protein sequence ID" value="KAK9176037.1"/>
    <property type="molecule type" value="Genomic_DNA"/>
</dbReference>